<evidence type="ECO:0000256" key="1">
    <source>
        <dbReference type="SAM" id="MobiDB-lite"/>
    </source>
</evidence>
<feature type="compositionally biased region" description="Polar residues" evidence="1">
    <location>
        <begin position="221"/>
        <end position="237"/>
    </location>
</feature>
<reference evidence="2 4" key="1">
    <citation type="submission" date="2018-08" db="EMBL/GenBank/DDBJ databases">
        <authorList>
            <consortium name="GenomeTrakr network: Whole genome sequencing for foodborne pathogen traceback"/>
        </authorList>
    </citation>
    <scope>NUCLEOTIDE SEQUENCE [LARGE SCALE GENOMIC DNA]</scope>
    <source>
        <strain evidence="2 4">AZ-TG102963</strain>
    </source>
</reference>
<accession>A0A0B1M335</accession>
<dbReference type="Proteomes" id="UP000523388">
    <property type="component" value="Unassembled WGS sequence"/>
</dbReference>
<evidence type="ECO:0000313" key="3">
    <source>
        <dbReference type="EMBL" id="MBA7722092.1"/>
    </source>
</evidence>
<protein>
    <submittedName>
        <fullName evidence="3">Phage baseplate protein</fullName>
    </submittedName>
</protein>
<reference evidence="3" key="2">
    <citation type="submission" date="2020-06" db="EMBL/GenBank/DDBJ databases">
        <title>REHAB project genomes.</title>
        <authorList>
            <person name="Shaw L.P."/>
        </authorList>
    </citation>
    <scope>NUCLEOTIDE SEQUENCE</scope>
    <source>
        <strain evidence="3">RHBSTW-00474</strain>
    </source>
</reference>
<evidence type="ECO:0000313" key="4">
    <source>
        <dbReference type="Proteomes" id="UP000523388"/>
    </source>
</evidence>
<dbReference type="Proteomes" id="UP000622722">
    <property type="component" value="Unassembled WGS sequence"/>
</dbReference>
<gene>
    <name evidence="2" type="ORF">C1Q91_001460</name>
    <name evidence="3" type="ORF">HV209_26705</name>
</gene>
<evidence type="ECO:0000313" key="2">
    <source>
        <dbReference type="EMBL" id="EFA9845110.1"/>
    </source>
</evidence>
<comment type="caution">
    <text evidence="3">The sequence shown here is derived from an EMBL/GenBank/DDBJ whole genome shotgun (WGS) entry which is preliminary data.</text>
</comment>
<feature type="region of interest" description="Disordered" evidence="1">
    <location>
        <begin position="217"/>
        <end position="237"/>
    </location>
</feature>
<dbReference type="EMBL" id="JABXPW010000015">
    <property type="protein sequence ID" value="MBA7722092.1"/>
    <property type="molecule type" value="Genomic_DNA"/>
</dbReference>
<dbReference type="RefSeq" id="WP_000063620.1">
    <property type="nucleotide sequence ID" value="NZ_BFFS01000003.1"/>
</dbReference>
<sequence length="237" mass="25420">MSNAQKLPFLRTLSEMMTSSGNQQAELKGRELPCHVVDICGQIVTVQFDMLPEGINFPQITIPVATFPYIRYPIQPGDRGVTIAADVSLRGVSGLGTGMATLSYSMSLTPLFFVPLANKEWSDEDPQKIVLYGPDGAILKTEDGSSSVMVALEEIRQKSKAVYLEAEDIFLNGKIHLNGPIVQDKAQMKDTTASLIGPLNVEMDAVINGVSVSGHSHDVTGVQSGSSTITSKKPNPG</sequence>
<evidence type="ECO:0000313" key="5">
    <source>
        <dbReference type="Proteomes" id="UP000622722"/>
    </source>
</evidence>
<organism evidence="3 5">
    <name type="scientific">Escherichia coli</name>
    <dbReference type="NCBI Taxonomy" id="562"/>
    <lineage>
        <taxon>Bacteria</taxon>
        <taxon>Pseudomonadati</taxon>
        <taxon>Pseudomonadota</taxon>
        <taxon>Gammaproteobacteria</taxon>
        <taxon>Enterobacterales</taxon>
        <taxon>Enterobacteriaceae</taxon>
        <taxon>Escherichia</taxon>
    </lineage>
</organism>
<proteinExistence type="predicted"/>
<dbReference type="AlphaFoldDB" id="A0A0B1M335"/>
<dbReference type="EMBL" id="AASCJS010000006">
    <property type="protein sequence ID" value="EFA9845110.1"/>
    <property type="molecule type" value="Genomic_DNA"/>
</dbReference>
<name>A0A0B1M335_ECOLX</name>